<dbReference type="InterPro" id="IPR036514">
    <property type="entry name" value="SGNH_hydro_sf"/>
</dbReference>
<evidence type="ECO:0008006" key="3">
    <source>
        <dbReference type="Google" id="ProtNLM"/>
    </source>
</evidence>
<sequence length="469" mass="51684">MPYGKGQQAPVSCTTLLLGTTTLVGLLVVVILMYTDDGSEGNDTKNTPTSNRPAYIELPTPSMYEDVASPSTQAVFEKSPVSDFVDISPTHPNVQIHARSLTSPSGRSVTMDWSAARVFLEFEGSDVVLAHLQPANLSAYSKNESFWCPHYKTLYERLHAANQPANCPVWFDVWEAYVDGNHTATLFLNTTQTTYALAVGLDPSEKHFVTLFKRTGPKKGGTVFRGFGLRKGASVNKMLPRYLPSRRLEVLGASEENGECALGTPKDFYSSTLESSVVSYGALLGEYFGADYRHSALGSAGLVLAAADKPDSAPYLDFYQRTLYSLPHHPWNFKNFEADVVLIANGITDWGNTQSPDKFMPIFANALAELLHFVRSKYPNAWIILVPWKSIQIRGLTEGVLSYRNKAPNDTKIVMQVLDQSEWPLKYRGCANHPGPLGHLDYANQLVPVIAQLTGWEPLASKAPSFIIP</sequence>
<accession>A0A7S4DNI3</accession>
<reference evidence="2" key="1">
    <citation type="submission" date="2021-01" db="EMBL/GenBank/DDBJ databases">
        <authorList>
            <person name="Corre E."/>
            <person name="Pelletier E."/>
            <person name="Niang G."/>
            <person name="Scheremetjew M."/>
            <person name="Finn R."/>
            <person name="Kale V."/>
            <person name="Holt S."/>
            <person name="Cochrane G."/>
            <person name="Meng A."/>
            <person name="Brown T."/>
            <person name="Cohen L."/>
        </authorList>
    </citation>
    <scope>NUCLEOTIDE SEQUENCE</scope>
    <source>
        <strain evidence="2">CCCM811</strain>
    </source>
</reference>
<proteinExistence type="predicted"/>
<dbReference type="InterPro" id="IPR052762">
    <property type="entry name" value="PCW_deacetylase/CE"/>
</dbReference>
<protein>
    <recommendedName>
        <fullName evidence="3">SGNH hydrolase-type esterase domain-containing protein</fullName>
    </recommendedName>
</protein>
<feature type="transmembrane region" description="Helical" evidence="1">
    <location>
        <begin position="12"/>
        <end position="34"/>
    </location>
</feature>
<dbReference type="PANTHER" id="PTHR37834">
    <property type="entry name" value="GDSL-LIKE LIPASE/ACYLHYDROLASE DOMAIN PROTEIN (AFU_ORTHOLOGUE AFUA_2G00620)"/>
    <property type="match status" value="1"/>
</dbReference>
<evidence type="ECO:0000256" key="1">
    <source>
        <dbReference type="SAM" id="Phobius"/>
    </source>
</evidence>
<dbReference type="AlphaFoldDB" id="A0A7S4DNI3"/>
<dbReference type="Gene3D" id="2.60.120.260">
    <property type="entry name" value="Galactose-binding domain-like"/>
    <property type="match status" value="1"/>
</dbReference>
<keyword evidence="1" id="KW-1133">Transmembrane helix</keyword>
<evidence type="ECO:0000313" key="2">
    <source>
        <dbReference type="EMBL" id="CAE0659973.1"/>
    </source>
</evidence>
<dbReference type="PANTHER" id="PTHR37834:SF2">
    <property type="entry name" value="ESTERASE, SGNH HYDROLASE-TYPE"/>
    <property type="match status" value="1"/>
</dbReference>
<dbReference type="SUPFAM" id="SSF52266">
    <property type="entry name" value="SGNH hydrolase"/>
    <property type="match status" value="1"/>
</dbReference>
<organism evidence="2">
    <name type="scientific">Lotharella globosa</name>
    <dbReference type="NCBI Taxonomy" id="91324"/>
    <lineage>
        <taxon>Eukaryota</taxon>
        <taxon>Sar</taxon>
        <taxon>Rhizaria</taxon>
        <taxon>Cercozoa</taxon>
        <taxon>Chlorarachniophyceae</taxon>
        <taxon>Lotharella</taxon>
    </lineage>
</organism>
<dbReference type="Gene3D" id="3.40.50.1110">
    <property type="entry name" value="SGNH hydrolase"/>
    <property type="match status" value="1"/>
</dbReference>
<keyword evidence="1" id="KW-0472">Membrane</keyword>
<gene>
    <name evidence="2" type="ORF">LGLO00237_LOCUS11553</name>
</gene>
<keyword evidence="1" id="KW-0812">Transmembrane</keyword>
<name>A0A7S4DNI3_9EUKA</name>
<dbReference type="EMBL" id="HBIV01015851">
    <property type="protein sequence ID" value="CAE0659973.1"/>
    <property type="molecule type" value="Transcribed_RNA"/>
</dbReference>